<dbReference type="EMBL" id="MQUR01000140">
    <property type="protein sequence ID" value="OLZ47987.1"/>
    <property type="molecule type" value="Genomic_DNA"/>
</dbReference>
<evidence type="ECO:0000313" key="3">
    <source>
        <dbReference type="Proteomes" id="UP000187151"/>
    </source>
</evidence>
<dbReference type="RefSeq" id="WP_076046908.1">
    <property type="nucleotide sequence ID" value="NZ_MQUR01000140.1"/>
</dbReference>
<gene>
    <name evidence="2" type="ORF">AVW11_33500</name>
</gene>
<dbReference type="Gene3D" id="3.40.50.720">
    <property type="entry name" value="NAD(P)-binding Rossmann-like Domain"/>
    <property type="match status" value="1"/>
</dbReference>
<name>A0ABX3FSK7_9ACTN</name>
<proteinExistence type="predicted"/>
<sequence>MVEQALSASPLRTTLSRPGSFAGNARGWDRSLRSGRPGRLPGPGGYCDPVHQADRAEAAFGRRGGYMAPFRASRAYQWALERGVRTWVS</sequence>
<keyword evidence="3" id="KW-1185">Reference proteome</keyword>
<evidence type="ECO:0000256" key="1">
    <source>
        <dbReference type="SAM" id="MobiDB-lite"/>
    </source>
</evidence>
<comment type="caution">
    <text evidence="2">The sequence shown here is derived from an EMBL/GenBank/DDBJ whole genome shotgun (WGS) entry which is preliminary data.</text>
</comment>
<reference evidence="2 3" key="1">
    <citation type="submission" date="2016-01" db="EMBL/GenBank/DDBJ databases">
        <title>Streptomyces amritsarensis strain MTCC 11845 genome sequencing and assembly.</title>
        <authorList>
            <person name="Sharma D."/>
            <person name="Nair G.R."/>
            <person name="Kaur G."/>
            <person name="Manhas R.K."/>
            <person name="Mayilraj S."/>
        </authorList>
    </citation>
    <scope>NUCLEOTIDE SEQUENCE [LARGE SCALE GENOMIC DNA]</scope>
    <source>
        <strain evidence="2 3">MTCC 11845</strain>
    </source>
</reference>
<feature type="region of interest" description="Disordered" evidence="1">
    <location>
        <begin position="1"/>
        <end position="49"/>
    </location>
</feature>
<feature type="compositionally biased region" description="Polar residues" evidence="1">
    <location>
        <begin position="1"/>
        <end position="17"/>
    </location>
</feature>
<dbReference type="Proteomes" id="UP000187151">
    <property type="component" value="Unassembled WGS sequence"/>
</dbReference>
<protein>
    <submittedName>
        <fullName evidence="2">Uncharacterized protein</fullName>
    </submittedName>
</protein>
<organism evidence="2 3">
    <name type="scientific">Streptomyces amritsarensis</name>
    <dbReference type="NCBI Taxonomy" id="681158"/>
    <lineage>
        <taxon>Bacteria</taxon>
        <taxon>Bacillati</taxon>
        <taxon>Actinomycetota</taxon>
        <taxon>Actinomycetes</taxon>
        <taxon>Kitasatosporales</taxon>
        <taxon>Streptomycetaceae</taxon>
        <taxon>Streptomyces</taxon>
    </lineage>
</organism>
<accession>A0ABX3FSK7</accession>
<evidence type="ECO:0000313" key="2">
    <source>
        <dbReference type="EMBL" id="OLZ47987.1"/>
    </source>
</evidence>